<evidence type="ECO:0000259" key="2">
    <source>
        <dbReference type="SMART" id="SM01259"/>
    </source>
</evidence>
<dbReference type="InterPro" id="IPR011499">
    <property type="entry name" value="Lipid_A_biosynth_N"/>
</dbReference>
<dbReference type="Gene3D" id="1.20.1280.290">
    <property type="match status" value="1"/>
</dbReference>
<reference evidence="3 4" key="1">
    <citation type="submission" date="2019-06" db="EMBL/GenBank/DDBJ databases">
        <title>YIM 131921 draft genome.</title>
        <authorList>
            <person name="Jiang L."/>
        </authorList>
    </citation>
    <scope>NUCLEOTIDE SEQUENCE [LARGE SCALE GENOMIC DNA]</scope>
    <source>
        <strain evidence="3 4">YIM 131921</strain>
    </source>
</reference>
<sequence length="109" mass="12223">MDILAFFHVDSAHELAWVGVGFLAQILFGGRFVLQWFRSERAGESVIPVGFWWLSLTGGMLMFAYAIYRWDPVFMMGQGLGLIVYARNLALIRKAAQRDNVAGAVPGER</sequence>
<evidence type="ECO:0000313" key="4">
    <source>
        <dbReference type="Proteomes" id="UP000305887"/>
    </source>
</evidence>
<dbReference type="EMBL" id="VDFU01000002">
    <property type="protein sequence ID" value="TNC52386.1"/>
    <property type="molecule type" value="Genomic_DNA"/>
</dbReference>
<keyword evidence="1" id="KW-0812">Transmembrane</keyword>
<feature type="transmembrane region" description="Helical" evidence="1">
    <location>
        <begin position="46"/>
        <end position="67"/>
    </location>
</feature>
<protein>
    <submittedName>
        <fullName evidence="3">Lipid A biosynthesis protein</fullName>
    </submittedName>
</protein>
<feature type="transmembrane region" description="Helical" evidence="1">
    <location>
        <begin position="73"/>
        <end position="90"/>
    </location>
</feature>
<keyword evidence="1" id="KW-0472">Membrane</keyword>
<keyword evidence="4" id="KW-1185">Reference proteome</keyword>
<organism evidence="3 4">
    <name type="scientific">Rubellimicrobium rubrum</name>
    <dbReference type="NCBI Taxonomy" id="2585369"/>
    <lineage>
        <taxon>Bacteria</taxon>
        <taxon>Pseudomonadati</taxon>
        <taxon>Pseudomonadota</taxon>
        <taxon>Alphaproteobacteria</taxon>
        <taxon>Rhodobacterales</taxon>
        <taxon>Roseobacteraceae</taxon>
        <taxon>Rubellimicrobium</taxon>
    </lineage>
</organism>
<proteinExistence type="predicted"/>
<keyword evidence="1" id="KW-1133">Transmembrane helix</keyword>
<accession>A0A5C4N466</accession>
<dbReference type="AlphaFoldDB" id="A0A5C4N466"/>
<evidence type="ECO:0000313" key="3">
    <source>
        <dbReference type="EMBL" id="TNC52386.1"/>
    </source>
</evidence>
<dbReference type="Proteomes" id="UP000305887">
    <property type="component" value="Unassembled WGS sequence"/>
</dbReference>
<comment type="caution">
    <text evidence="3">The sequence shown here is derived from an EMBL/GenBank/DDBJ whole genome shotgun (WGS) entry which is preliminary data.</text>
</comment>
<dbReference type="SMART" id="SM01259">
    <property type="entry name" value="LAB_N"/>
    <property type="match status" value="1"/>
</dbReference>
<gene>
    <name evidence="3" type="ORF">FHG66_02265</name>
</gene>
<dbReference type="RefSeq" id="WP_139075070.1">
    <property type="nucleotide sequence ID" value="NZ_VDFU01000002.1"/>
</dbReference>
<name>A0A5C4N466_9RHOB</name>
<dbReference type="OrthoDB" id="9793186at2"/>
<evidence type="ECO:0000256" key="1">
    <source>
        <dbReference type="SAM" id="Phobius"/>
    </source>
</evidence>
<dbReference type="GO" id="GO:0009245">
    <property type="term" value="P:lipid A biosynthetic process"/>
    <property type="evidence" value="ECO:0007669"/>
    <property type="project" value="InterPro"/>
</dbReference>
<feature type="domain" description="Lipid A biosynthesis N-terminal" evidence="2">
    <location>
        <begin position="20"/>
        <end position="91"/>
    </location>
</feature>
<dbReference type="GO" id="GO:0016020">
    <property type="term" value="C:membrane"/>
    <property type="evidence" value="ECO:0007669"/>
    <property type="project" value="GOC"/>
</dbReference>
<dbReference type="GO" id="GO:0008915">
    <property type="term" value="F:lipid-A-disaccharide synthase activity"/>
    <property type="evidence" value="ECO:0007669"/>
    <property type="project" value="InterPro"/>
</dbReference>
<feature type="transmembrane region" description="Helical" evidence="1">
    <location>
        <begin position="15"/>
        <end position="34"/>
    </location>
</feature>
<dbReference type="Pfam" id="PF07578">
    <property type="entry name" value="LAB_N"/>
    <property type="match status" value="1"/>
</dbReference>